<dbReference type="PANTHER" id="PTHR47755:SF1">
    <property type="entry name" value="CELL DIVISION PROTEIN FTSX"/>
    <property type="match status" value="1"/>
</dbReference>
<organism evidence="14 15">
    <name type="scientific">Candidatus Vogelbacteria bacterium CG10_big_fil_rev_8_21_14_0_10_45_14</name>
    <dbReference type="NCBI Taxonomy" id="1975042"/>
    <lineage>
        <taxon>Bacteria</taxon>
        <taxon>Candidatus Vogeliibacteriota</taxon>
    </lineage>
</organism>
<dbReference type="PANTHER" id="PTHR47755">
    <property type="entry name" value="CELL DIVISION PROTEIN FTSX"/>
    <property type="match status" value="1"/>
</dbReference>
<keyword evidence="8 10" id="KW-0472">Membrane</keyword>
<keyword evidence="4 10" id="KW-1003">Cell membrane</keyword>
<evidence type="ECO:0000256" key="8">
    <source>
        <dbReference type="ARBA" id="ARBA00023136"/>
    </source>
</evidence>
<dbReference type="InterPro" id="IPR003838">
    <property type="entry name" value="ABC3_permease_C"/>
</dbReference>
<dbReference type="PIRSF" id="PIRSF003097">
    <property type="entry name" value="FtsX"/>
    <property type="match status" value="1"/>
</dbReference>
<keyword evidence="6 11" id="KW-0812">Transmembrane</keyword>
<dbReference type="GO" id="GO:0005886">
    <property type="term" value="C:plasma membrane"/>
    <property type="evidence" value="ECO:0007669"/>
    <property type="project" value="UniProtKB-SubCell"/>
</dbReference>
<dbReference type="Pfam" id="PF02687">
    <property type="entry name" value="FtsX"/>
    <property type="match status" value="1"/>
</dbReference>
<dbReference type="GO" id="GO:0051301">
    <property type="term" value="P:cell division"/>
    <property type="evidence" value="ECO:0007669"/>
    <property type="project" value="UniProtKB-KW"/>
</dbReference>
<dbReference type="Pfam" id="PF18075">
    <property type="entry name" value="FtsX_ECD"/>
    <property type="match status" value="1"/>
</dbReference>
<dbReference type="EMBL" id="PCYL01000036">
    <property type="protein sequence ID" value="PIR46586.1"/>
    <property type="molecule type" value="Genomic_DNA"/>
</dbReference>
<dbReference type="AlphaFoldDB" id="A0A2H0RJJ1"/>
<name>A0A2H0RJJ1_9BACT</name>
<dbReference type="Gene3D" id="3.30.70.3040">
    <property type="match status" value="1"/>
</dbReference>
<comment type="caution">
    <text evidence="14">The sequence shown here is derived from an EMBL/GenBank/DDBJ whole genome shotgun (WGS) entry which is preliminary data.</text>
</comment>
<keyword evidence="9 10" id="KW-0131">Cell cycle</keyword>
<evidence type="ECO:0000313" key="14">
    <source>
        <dbReference type="EMBL" id="PIR46586.1"/>
    </source>
</evidence>
<feature type="transmembrane region" description="Helical" evidence="11">
    <location>
        <begin position="232"/>
        <end position="255"/>
    </location>
</feature>
<evidence type="ECO:0000256" key="4">
    <source>
        <dbReference type="ARBA" id="ARBA00022475"/>
    </source>
</evidence>
<comment type="similarity">
    <text evidence="2 10">Belongs to the ABC-4 integral membrane protein family. FtsX subfamily.</text>
</comment>
<evidence type="ECO:0000259" key="13">
    <source>
        <dbReference type="Pfam" id="PF18075"/>
    </source>
</evidence>
<evidence type="ECO:0000256" key="1">
    <source>
        <dbReference type="ARBA" id="ARBA00004651"/>
    </source>
</evidence>
<evidence type="ECO:0000256" key="7">
    <source>
        <dbReference type="ARBA" id="ARBA00022989"/>
    </source>
</evidence>
<evidence type="ECO:0000256" key="11">
    <source>
        <dbReference type="SAM" id="Phobius"/>
    </source>
</evidence>
<dbReference type="Proteomes" id="UP000230833">
    <property type="component" value="Unassembled WGS sequence"/>
</dbReference>
<reference evidence="14 15" key="1">
    <citation type="submission" date="2017-09" db="EMBL/GenBank/DDBJ databases">
        <title>Depth-based differentiation of microbial function through sediment-hosted aquifers and enrichment of novel symbionts in the deep terrestrial subsurface.</title>
        <authorList>
            <person name="Probst A.J."/>
            <person name="Ladd B."/>
            <person name="Jarett J.K."/>
            <person name="Geller-Mcgrath D.E."/>
            <person name="Sieber C.M."/>
            <person name="Emerson J.B."/>
            <person name="Anantharaman K."/>
            <person name="Thomas B.C."/>
            <person name="Malmstrom R."/>
            <person name="Stieglmeier M."/>
            <person name="Klingl A."/>
            <person name="Woyke T."/>
            <person name="Ryan C.M."/>
            <person name="Banfield J.F."/>
        </authorList>
    </citation>
    <scope>NUCLEOTIDE SEQUENCE [LARGE SCALE GENOMIC DNA]</scope>
    <source>
        <strain evidence="14">CG10_big_fil_rev_8_21_14_0_10_45_14</strain>
    </source>
</reference>
<feature type="transmembrane region" description="Helical" evidence="11">
    <location>
        <begin position="21"/>
        <end position="48"/>
    </location>
</feature>
<keyword evidence="7 11" id="KW-1133">Transmembrane helix</keyword>
<feature type="transmembrane region" description="Helical" evidence="11">
    <location>
        <begin position="275"/>
        <end position="302"/>
    </location>
</feature>
<gene>
    <name evidence="14" type="ORF">COV07_03455</name>
</gene>
<feature type="transmembrane region" description="Helical" evidence="11">
    <location>
        <begin position="187"/>
        <end position="211"/>
    </location>
</feature>
<dbReference type="InterPro" id="IPR040690">
    <property type="entry name" value="FtsX_ECD"/>
</dbReference>
<dbReference type="InterPro" id="IPR004513">
    <property type="entry name" value="FtsX"/>
</dbReference>
<evidence type="ECO:0000313" key="15">
    <source>
        <dbReference type="Proteomes" id="UP000230833"/>
    </source>
</evidence>
<evidence type="ECO:0000256" key="3">
    <source>
        <dbReference type="ARBA" id="ARBA00021907"/>
    </source>
</evidence>
<proteinExistence type="inferred from homology"/>
<evidence type="ECO:0000256" key="10">
    <source>
        <dbReference type="PIRNR" id="PIRNR003097"/>
    </source>
</evidence>
<evidence type="ECO:0000256" key="5">
    <source>
        <dbReference type="ARBA" id="ARBA00022618"/>
    </source>
</evidence>
<evidence type="ECO:0000256" key="9">
    <source>
        <dbReference type="ARBA" id="ARBA00023306"/>
    </source>
</evidence>
<feature type="domain" description="ABC3 transporter permease C-terminal" evidence="12">
    <location>
        <begin position="187"/>
        <end position="304"/>
    </location>
</feature>
<evidence type="ECO:0000256" key="6">
    <source>
        <dbReference type="ARBA" id="ARBA00022692"/>
    </source>
</evidence>
<evidence type="ECO:0000259" key="12">
    <source>
        <dbReference type="Pfam" id="PF02687"/>
    </source>
</evidence>
<evidence type="ECO:0000256" key="2">
    <source>
        <dbReference type="ARBA" id="ARBA00007379"/>
    </source>
</evidence>
<keyword evidence="5 10" id="KW-0132">Cell division</keyword>
<accession>A0A2H0RJJ1</accession>
<comment type="subcellular location">
    <subcellularLocation>
        <location evidence="1">Cell membrane</location>
        <topology evidence="1">Multi-pass membrane protein</topology>
    </subcellularLocation>
</comment>
<feature type="domain" description="FtsX extracellular" evidence="13">
    <location>
        <begin position="59"/>
        <end position="146"/>
    </location>
</feature>
<sequence>MILVKIKRVVKSGASAFWRNPIVSLAAGLVMTVTLFMLGSLLLGSALLDSSLSQIKDKVDVNVYFRLDAEEEDVLVLAEALRGLPEVASVEYVSREQALENFKERHKDNSLIVASLEELDDNPLGAALNVKAREPSQYVSVANFLDESAALGSGGVSIIDKVNFNQNKVAIDKLSEIISAVERFGSFLILILAVIALLVTFNTIRLAIYTARDEVAVMKLVGASNNYVSGPFLVTGALYGALSAVLSTILLWPLAGWVSKTTGNFFGAIDLSSYFVSNLLQIFLLLLVAGIILGTISSIMAVRRYLKV</sequence>
<protein>
    <recommendedName>
        <fullName evidence="3 10">Cell division protein FtsX</fullName>
    </recommendedName>
</protein>